<dbReference type="EMBL" id="AP024169">
    <property type="protein sequence ID" value="BCN29324.1"/>
    <property type="molecule type" value="Genomic_DNA"/>
</dbReference>
<sequence>MQASLQNRCELLVKNRDMIKSNFAWESFYIHPMCASIFTSRDILVDVPKLKQSVELIKKKTGFFSNFKGTTKLATASFLALDEEPEVKMDKVLKIHELLKEDFYSSAYLPISAMMIADMVEPDRYQQITQRTRRIYDLMKREHPFLTSSEDCTYATILALSDMEDSSALREMEKCYEILKPQFFSGNAVQSLSHVLALGEGSVEYKCNRVTELYQNLKERGYKYGTSYELATLGVLANSDIELSELTKIMIEVDEYLHTKKGFGALGVGAKQRLMYAGMLTMCDMVNEKVNNSMNTSAMNGIVSIILAQEAAICASVVAASAAASAASC</sequence>
<dbReference type="AlphaFoldDB" id="A0A7R7EII7"/>
<evidence type="ECO:0000313" key="1">
    <source>
        <dbReference type="EMBL" id="BCN29324.1"/>
    </source>
</evidence>
<evidence type="ECO:0008006" key="3">
    <source>
        <dbReference type="Google" id="ProtNLM"/>
    </source>
</evidence>
<keyword evidence="2" id="KW-1185">Reference proteome</keyword>
<protein>
    <recommendedName>
        <fullName evidence="3">DUF4003 domain-containing protein</fullName>
    </recommendedName>
</protein>
<dbReference type="Proteomes" id="UP000595897">
    <property type="component" value="Chromosome"/>
</dbReference>
<organism evidence="1 2">
    <name type="scientific">Anaeromicropila herbilytica</name>
    <dbReference type="NCBI Taxonomy" id="2785025"/>
    <lineage>
        <taxon>Bacteria</taxon>
        <taxon>Bacillati</taxon>
        <taxon>Bacillota</taxon>
        <taxon>Clostridia</taxon>
        <taxon>Lachnospirales</taxon>
        <taxon>Lachnospiraceae</taxon>
        <taxon>Anaeromicropila</taxon>
    </lineage>
</organism>
<dbReference type="KEGG" id="ahb:bsdtb5_06190"/>
<accession>A0A7R7EII7</accession>
<dbReference type="Pfam" id="PF13170">
    <property type="entry name" value="DUF4003"/>
    <property type="match status" value="1"/>
</dbReference>
<evidence type="ECO:0000313" key="2">
    <source>
        <dbReference type="Proteomes" id="UP000595897"/>
    </source>
</evidence>
<dbReference type="RefSeq" id="WP_271714607.1">
    <property type="nucleotide sequence ID" value="NZ_AP024169.1"/>
</dbReference>
<proteinExistence type="predicted"/>
<gene>
    <name evidence="1" type="ORF">bsdtb5_06190</name>
</gene>
<dbReference type="InterPro" id="IPR025062">
    <property type="entry name" value="DUF4003"/>
</dbReference>
<name>A0A7R7EII7_9FIRM</name>
<reference evidence="1 2" key="1">
    <citation type="submission" date="2020-11" db="EMBL/GenBank/DDBJ databases">
        <title>Draft genome sequencing of a Lachnospiraceae strain isolated from anoxic soil subjected to BSD treatment.</title>
        <authorList>
            <person name="Uek A."/>
            <person name="Tonouchi A."/>
        </authorList>
    </citation>
    <scope>NUCLEOTIDE SEQUENCE [LARGE SCALE GENOMIC DNA]</scope>
    <source>
        <strain evidence="1 2">TB5</strain>
    </source>
</reference>